<reference evidence="2 3" key="1">
    <citation type="submission" date="2017-06" db="EMBL/GenBank/DDBJ databases">
        <title>Description of Avrilella dinanensis gen. nov. sp. nov.</title>
        <authorList>
            <person name="Leyer C."/>
            <person name="Sassi M."/>
            <person name="Minet J."/>
            <person name="Kayal S."/>
            <person name="Cattoir V."/>
        </authorList>
    </citation>
    <scope>NUCLEOTIDE SEQUENCE [LARGE SCALE GENOMIC DNA]</scope>
    <source>
        <strain evidence="2 3">UR159</strain>
    </source>
</reference>
<dbReference type="AlphaFoldDB" id="A0A2M9R7Z1"/>
<comment type="caution">
    <text evidence="2">The sequence shown here is derived from an EMBL/GenBank/DDBJ whole genome shotgun (WGS) entry which is preliminary data.</text>
</comment>
<dbReference type="InterPro" id="IPR013783">
    <property type="entry name" value="Ig-like_fold"/>
</dbReference>
<accession>A0A2M9R7Z1</accession>
<dbReference type="EMBL" id="NIPO01000001">
    <property type="protein sequence ID" value="PJR04966.1"/>
    <property type="molecule type" value="Genomic_DNA"/>
</dbReference>
<dbReference type="InterPro" id="IPR011467">
    <property type="entry name" value="DUF1573"/>
</dbReference>
<dbReference type="PANTHER" id="PTHR37833:SF1">
    <property type="entry name" value="SIGNAL PEPTIDE PROTEIN"/>
    <property type="match status" value="1"/>
</dbReference>
<sequence>MKKFLGVIALFFVTAISFAQSGAKIEFQAENNTIDYGVVTKGEDDGIRTFVFKNTGDEPLVITKVNSSCGCTVPKKPEEPVMPGENGEIQVKYNMRPGKINKAITVESNAVNVTNGRTVIKIKGEVVQSQS</sequence>
<name>A0A2M9R7Z1_9FLAO</name>
<gene>
    <name evidence="2" type="ORF">CDL10_10740</name>
</gene>
<dbReference type="Gene3D" id="2.60.40.10">
    <property type="entry name" value="Immunoglobulins"/>
    <property type="match status" value="1"/>
</dbReference>
<dbReference type="RefSeq" id="WP_100678525.1">
    <property type="nucleotide sequence ID" value="NZ_JAJUJS010000016.1"/>
</dbReference>
<evidence type="ECO:0000313" key="3">
    <source>
        <dbReference type="Proteomes" id="UP000231960"/>
    </source>
</evidence>
<dbReference type="PANTHER" id="PTHR37833">
    <property type="entry name" value="LIPOPROTEIN-RELATED"/>
    <property type="match status" value="1"/>
</dbReference>
<feature type="chain" id="PRO_5014799684" description="DUF1573 domain-containing protein" evidence="1">
    <location>
        <begin position="20"/>
        <end position="131"/>
    </location>
</feature>
<keyword evidence="3" id="KW-1185">Reference proteome</keyword>
<protein>
    <recommendedName>
        <fullName evidence="4">DUF1573 domain-containing protein</fullName>
    </recommendedName>
</protein>
<keyword evidence="1" id="KW-0732">Signal</keyword>
<organism evidence="2 3">
    <name type="scientific">Avrilella dinanensis</name>
    <dbReference type="NCBI Taxonomy" id="2008672"/>
    <lineage>
        <taxon>Bacteria</taxon>
        <taxon>Pseudomonadati</taxon>
        <taxon>Bacteroidota</taxon>
        <taxon>Flavobacteriia</taxon>
        <taxon>Flavobacteriales</taxon>
        <taxon>Flavobacteriaceae</taxon>
        <taxon>Avrilella</taxon>
    </lineage>
</organism>
<proteinExistence type="predicted"/>
<evidence type="ECO:0000256" key="1">
    <source>
        <dbReference type="SAM" id="SignalP"/>
    </source>
</evidence>
<evidence type="ECO:0000313" key="2">
    <source>
        <dbReference type="EMBL" id="PJR04966.1"/>
    </source>
</evidence>
<dbReference type="Pfam" id="PF07610">
    <property type="entry name" value="DUF1573"/>
    <property type="match status" value="1"/>
</dbReference>
<evidence type="ECO:0008006" key="4">
    <source>
        <dbReference type="Google" id="ProtNLM"/>
    </source>
</evidence>
<dbReference type="Proteomes" id="UP000231960">
    <property type="component" value="Unassembled WGS sequence"/>
</dbReference>
<dbReference type="OrthoDB" id="826619at2"/>
<feature type="signal peptide" evidence="1">
    <location>
        <begin position="1"/>
        <end position="19"/>
    </location>
</feature>